<accession>A0ABZ0WTL0</accession>
<keyword evidence="2" id="KW-1185">Reference proteome</keyword>
<dbReference type="Proteomes" id="UP001325479">
    <property type="component" value="Chromosome"/>
</dbReference>
<gene>
    <name evidence="1" type="ORF">U0042_14220</name>
</gene>
<protein>
    <submittedName>
        <fullName evidence="1">Uncharacterized protein</fullName>
    </submittedName>
</protein>
<name>A0ABZ0WTL0_9BURK</name>
<evidence type="ECO:0000313" key="2">
    <source>
        <dbReference type="Proteomes" id="UP001325479"/>
    </source>
</evidence>
<evidence type="ECO:0000313" key="1">
    <source>
        <dbReference type="EMBL" id="WQD80738.1"/>
    </source>
</evidence>
<dbReference type="RefSeq" id="WP_232833301.1">
    <property type="nucleotide sequence ID" value="NZ_CP139965.1"/>
</dbReference>
<dbReference type="EMBL" id="CP139965">
    <property type="protein sequence ID" value="WQD80738.1"/>
    <property type="molecule type" value="Genomic_DNA"/>
</dbReference>
<organism evidence="1 2">
    <name type="scientific">Paraburkholderia kururiensis</name>
    <dbReference type="NCBI Taxonomy" id="984307"/>
    <lineage>
        <taxon>Bacteria</taxon>
        <taxon>Pseudomonadati</taxon>
        <taxon>Pseudomonadota</taxon>
        <taxon>Betaproteobacteria</taxon>
        <taxon>Burkholderiales</taxon>
        <taxon>Burkholderiaceae</taxon>
        <taxon>Paraburkholderia</taxon>
    </lineage>
</organism>
<reference evidence="1 2" key="1">
    <citation type="submission" date="2023-12" db="EMBL/GenBank/DDBJ databases">
        <title>Genome sequencing and assembly of bacterial species from a model synthetic community.</title>
        <authorList>
            <person name="Hogle S.L."/>
        </authorList>
    </citation>
    <scope>NUCLEOTIDE SEQUENCE [LARGE SCALE GENOMIC DNA]</scope>
    <source>
        <strain evidence="1 2">HAMBI 2494</strain>
    </source>
</reference>
<proteinExistence type="predicted"/>
<sequence length="193" mass="18540">MAGAASAASVVAHAQTAPERVDALSVIGSAAVAGAVGVVAVNQASGLDNVQANQAVVTTGSTPIDLTASAQGASANARATNAASVIASNAFSNTSGVIQLNQSAGVANLQRNSALIGSAPGEAEIVSDGVLSATTANGSGLARSVGSHDVREASIGAGAFKNVNGVLQINQTAGAGNVSSNSFVLRPPAGTFF</sequence>